<name>A0AAV5WBW1_9BILA</name>
<evidence type="ECO:0000313" key="11">
    <source>
        <dbReference type="Proteomes" id="UP001432322"/>
    </source>
</evidence>
<evidence type="ECO:0000256" key="1">
    <source>
        <dbReference type="ARBA" id="ARBA00004604"/>
    </source>
</evidence>
<proteinExistence type="predicted"/>
<accession>A0AAV5WBW1</accession>
<dbReference type="SUPFAM" id="SSF50978">
    <property type="entry name" value="WD40 repeat-like"/>
    <property type="match status" value="1"/>
</dbReference>
<evidence type="ECO:0000256" key="6">
    <source>
        <dbReference type="ARBA" id="ARBA00023242"/>
    </source>
</evidence>
<dbReference type="GO" id="GO:0006364">
    <property type="term" value="P:rRNA processing"/>
    <property type="evidence" value="ECO:0007669"/>
    <property type="project" value="UniProtKB-KW"/>
</dbReference>
<dbReference type="InterPro" id="IPR018983">
    <property type="entry name" value="U3_snoRNA-assocProt_15_C"/>
</dbReference>
<dbReference type="SMART" id="SM00320">
    <property type="entry name" value="WD40"/>
    <property type="match status" value="6"/>
</dbReference>
<evidence type="ECO:0000256" key="2">
    <source>
        <dbReference type="ARBA" id="ARBA00018260"/>
    </source>
</evidence>
<keyword evidence="6" id="KW-0539">Nucleus</keyword>
<dbReference type="PROSITE" id="PS50294">
    <property type="entry name" value="WD_REPEATS_REGION"/>
    <property type="match status" value="1"/>
</dbReference>
<evidence type="ECO:0000259" key="9">
    <source>
        <dbReference type="Pfam" id="PF09384"/>
    </source>
</evidence>
<comment type="function">
    <text evidence="7">Ribosome biogenesis factor. Involved in nucleolar processing of pre-18S ribosomal RNA. Required for optimal pre-ribosomal RNA transcription by RNA polymerase I. Part of the small subunit (SSU) processome, first precursor of the small eukaryotic ribosomal subunit. During the assembly of the SSU processome in the nucleolus, many ribosome biogenesis factors, an RNA chaperone and ribosomal proteins associate with the nascent pre-rRNA and work in concert to generate RNA folding, modifications, rearrangements and cleavage as well as targeted degradation of pre-ribosomal RNA by the RNA exosome.</text>
</comment>
<dbReference type="AlphaFoldDB" id="A0AAV5WBW1"/>
<dbReference type="PANTHER" id="PTHR19924:SF26">
    <property type="entry name" value="U3 SMALL NUCLEOLAR RNA-ASSOCIATED PROTEIN 15 HOMOLOG"/>
    <property type="match status" value="1"/>
</dbReference>
<evidence type="ECO:0000256" key="8">
    <source>
        <dbReference type="PROSITE-ProRule" id="PRU00221"/>
    </source>
</evidence>
<sequence>PDYSMAAPYQPALKASSEENEIRRSEEVLYWTRLKQVAVFSEPSQVTSVAMSCKHPHTIATTAGVRLSIFNSVVCEQTAVMTRFKKAVFGATFRGDGTLIAIGGDEGKLRIFDQFTGNAPRAPLRSWKVAACSVHAVRFGAVGGRSVYSLADDGLLKQWDFSSTGGAPLSTLKAHTDAARVLVPSATNEHLVLTGGYDHTVKLWDVRCPQEDGPTVKLDSTAPVECALFLPREQVVAVAAGPTVRLFDITSGGRCLQSLTAHHKAITSMTLVKGGEQMLTASIDKRMNVVRTADLSLVHSSGMAAPILGLAASPDDNTIAVGMGSLMALLRREEAPKDAISSIVGPGGVEGPRKTYAPSGAIRAANVETRGEKALQTVEPIAKVAGEYKLSHEDTLLRRYRHAALITRIFNNKGAKADSVPDMVIGWLSVIVSRKAMVRALAGQQPAILMNVTRFVSRHLFKFNYFDTLSVVAECLFEVGTDSPTAGFSSALVRLREAIARELSVQKELAQTIGALEMLTTPIAWNGEEDETNMDELFGEPVFSVIPLSMSEEKEEKEKGE</sequence>
<dbReference type="InterPro" id="IPR019775">
    <property type="entry name" value="WD40_repeat_CS"/>
</dbReference>
<feature type="non-terminal residue" evidence="10">
    <location>
        <position position="561"/>
    </location>
</feature>
<dbReference type="GO" id="GO:0005730">
    <property type="term" value="C:nucleolus"/>
    <property type="evidence" value="ECO:0007669"/>
    <property type="project" value="UniProtKB-SubCell"/>
</dbReference>
<dbReference type="GO" id="GO:0045943">
    <property type="term" value="P:positive regulation of transcription by RNA polymerase I"/>
    <property type="evidence" value="ECO:0007669"/>
    <property type="project" value="TreeGrafter"/>
</dbReference>
<protein>
    <recommendedName>
        <fullName evidence="2">U3 small nucleolar RNA-associated protein 15 homolog</fullName>
    </recommendedName>
</protein>
<feature type="repeat" description="WD" evidence="8">
    <location>
        <begin position="172"/>
        <end position="207"/>
    </location>
</feature>
<keyword evidence="5" id="KW-0677">Repeat</keyword>
<keyword evidence="3" id="KW-0698">rRNA processing</keyword>
<dbReference type="PANTHER" id="PTHR19924">
    <property type="entry name" value="UTP15 U3 SMALL NUCLEOLAR RNA-ASSOCIATED PROTEIN 15 FAMILY MEMBER"/>
    <property type="match status" value="1"/>
</dbReference>
<evidence type="ECO:0000313" key="10">
    <source>
        <dbReference type="EMBL" id="GMT29195.1"/>
    </source>
</evidence>
<keyword evidence="4 8" id="KW-0853">WD repeat</keyword>
<dbReference type="EMBL" id="BTSY01000005">
    <property type="protein sequence ID" value="GMT29195.1"/>
    <property type="molecule type" value="Genomic_DNA"/>
</dbReference>
<reference evidence="10" key="1">
    <citation type="submission" date="2023-10" db="EMBL/GenBank/DDBJ databases">
        <title>Genome assembly of Pristionchus species.</title>
        <authorList>
            <person name="Yoshida K."/>
            <person name="Sommer R.J."/>
        </authorList>
    </citation>
    <scope>NUCLEOTIDE SEQUENCE</scope>
    <source>
        <strain evidence="10">RS5133</strain>
    </source>
</reference>
<feature type="domain" description="U3 small nucleolar RNA-associated protein 15 C-terminal" evidence="9">
    <location>
        <begin position="385"/>
        <end position="519"/>
    </location>
</feature>
<evidence type="ECO:0000256" key="7">
    <source>
        <dbReference type="ARBA" id="ARBA00045437"/>
    </source>
</evidence>
<gene>
    <name evidence="10" type="ORF">PFISCL1PPCAC_20492</name>
</gene>
<evidence type="ECO:0000256" key="4">
    <source>
        <dbReference type="ARBA" id="ARBA00022574"/>
    </source>
</evidence>
<evidence type="ECO:0000256" key="5">
    <source>
        <dbReference type="ARBA" id="ARBA00022737"/>
    </source>
</evidence>
<feature type="non-terminal residue" evidence="10">
    <location>
        <position position="1"/>
    </location>
</feature>
<comment type="subcellular location">
    <subcellularLocation>
        <location evidence="1">Nucleus</location>
        <location evidence="1">Nucleolus</location>
    </subcellularLocation>
</comment>
<dbReference type="Gene3D" id="2.130.10.10">
    <property type="entry name" value="YVTN repeat-like/Quinoprotein amine dehydrogenase"/>
    <property type="match status" value="2"/>
</dbReference>
<evidence type="ECO:0000256" key="3">
    <source>
        <dbReference type="ARBA" id="ARBA00022552"/>
    </source>
</evidence>
<comment type="caution">
    <text evidence="10">The sequence shown here is derived from an EMBL/GenBank/DDBJ whole genome shotgun (WGS) entry which is preliminary data.</text>
</comment>
<dbReference type="InterPro" id="IPR015943">
    <property type="entry name" value="WD40/YVTN_repeat-like_dom_sf"/>
</dbReference>
<dbReference type="PROSITE" id="PS00678">
    <property type="entry name" value="WD_REPEATS_1"/>
    <property type="match status" value="1"/>
</dbReference>
<dbReference type="PROSITE" id="PS50082">
    <property type="entry name" value="WD_REPEATS_2"/>
    <property type="match status" value="1"/>
</dbReference>
<keyword evidence="11" id="KW-1185">Reference proteome</keyword>
<dbReference type="InterPro" id="IPR036322">
    <property type="entry name" value="WD40_repeat_dom_sf"/>
</dbReference>
<dbReference type="Proteomes" id="UP001432322">
    <property type="component" value="Unassembled WGS sequence"/>
</dbReference>
<organism evidence="10 11">
    <name type="scientific">Pristionchus fissidentatus</name>
    <dbReference type="NCBI Taxonomy" id="1538716"/>
    <lineage>
        <taxon>Eukaryota</taxon>
        <taxon>Metazoa</taxon>
        <taxon>Ecdysozoa</taxon>
        <taxon>Nematoda</taxon>
        <taxon>Chromadorea</taxon>
        <taxon>Rhabditida</taxon>
        <taxon>Rhabditina</taxon>
        <taxon>Diplogasteromorpha</taxon>
        <taxon>Diplogasteroidea</taxon>
        <taxon>Neodiplogasteridae</taxon>
        <taxon>Pristionchus</taxon>
    </lineage>
</organism>
<dbReference type="Pfam" id="PF09384">
    <property type="entry name" value="UTP15_C"/>
    <property type="match status" value="1"/>
</dbReference>
<dbReference type="Pfam" id="PF00400">
    <property type="entry name" value="WD40"/>
    <property type="match status" value="2"/>
</dbReference>
<dbReference type="InterPro" id="IPR001680">
    <property type="entry name" value="WD40_rpt"/>
</dbReference>